<dbReference type="SUPFAM" id="SSF54001">
    <property type="entry name" value="Cysteine proteinases"/>
    <property type="match status" value="1"/>
</dbReference>
<organism evidence="2 3">
    <name type="scientific">Mycobacterium mantenii</name>
    <dbReference type="NCBI Taxonomy" id="560555"/>
    <lineage>
        <taxon>Bacteria</taxon>
        <taxon>Bacillati</taxon>
        <taxon>Actinomycetota</taxon>
        <taxon>Actinomycetes</taxon>
        <taxon>Mycobacteriales</taxon>
        <taxon>Mycobacteriaceae</taxon>
        <taxon>Mycobacterium</taxon>
        <taxon>Mycobacterium avium complex (MAC)</taxon>
    </lineage>
</organism>
<dbReference type="InterPro" id="IPR038765">
    <property type="entry name" value="Papain-like_cys_pep_sf"/>
</dbReference>
<feature type="domain" description="Transglutaminase-like" evidence="1">
    <location>
        <begin position="168"/>
        <end position="228"/>
    </location>
</feature>
<accession>A0A1A2TNR1</accession>
<name>A0A1A2TNR1_MYCNT</name>
<gene>
    <name evidence="2" type="ORF">A5683_26725</name>
</gene>
<dbReference type="EMBL" id="LZJU01000137">
    <property type="protein sequence ID" value="OBH71301.1"/>
    <property type="molecule type" value="Genomic_DNA"/>
</dbReference>
<accession>A0A1A2T4T1</accession>
<dbReference type="PANTHER" id="PTHR33490:SF12">
    <property type="entry name" value="BLL5557 PROTEIN"/>
    <property type="match status" value="1"/>
</dbReference>
<dbReference type="Proteomes" id="UP000092389">
    <property type="component" value="Unassembled WGS sequence"/>
</dbReference>
<dbReference type="Gene3D" id="3.10.620.30">
    <property type="match status" value="1"/>
</dbReference>
<dbReference type="Pfam" id="PF01841">
    <property type="entry name" value="Transglut_core"/>
    <property type="match status" value="1"/>
</dbReference>
<evidence type="ECO:0000313" key="2">
    <source>
        <dbReference type="EMBL" id="OBH71301.1"/>
    </source>
</evidence>
<dbReference type="Gene3D" id="2.60.40.2250">
    <property type="match status" value="1"/>
</dbReference>
<dbReference type="PANTHER" id="PTHR33490">
    <property type="entry name" value="BLR5614 PROTEIN-RELATED"/>
    <property type="match status" value="1"/>
</dbReference>
<dbReference type="InterPro" id="IPR002931">
    <property type="entry name" value="Transglutaminase-like"/>
</dbReference>
<proteinExistence type="predicted"/>
<reference evidence="2 3" key="1">
    <citation type="submission" date="2016-06" db="EMBL/GenBank/DDBJ databases">
        <authorList>
            <person name="Kjaerup R.B."/>
            <person name="Dalgaard T.S."/>
            <person name="Juul-Madsen H.R."/>
        </authorList>
    </citation>
    <scope>NUCLEOTIDE SEQUENCE [LARGE SCALE GENOMIC DNA]</scope>
    <source>
        <strain evidence="2 3">E152</strain>
    </source>
</reference>
<dbReference type="AlphaFoldDB" id="A0A1A2TNR1"/>
<dbReference type="SMART" id="SM00460">
    <property type="entry name" value="TGc"/>
    <property type="match status" value="1"/>
</dbReference>
<dbReference type="RefSeq" id="WP_067831596.1">
    <property type="nucleotide sequence ID" value="NZ_LZJP01000054.1"/>
</dbReference>
<evidence type="ECO:0000313" key="3">
    <source>
        <dbReference type="Proteomes" id="UP000092389"/>
    </source>
</evidence>
<protein>
    <submittedName>
        <fullName evidence="2">Transglutaminase</fullName>
    </submittedName>
</protein>
<comment type="caution">
    <text evidence="2">The sequence shown here is derived from an EMBL/GenBank/DDBJ whole genome shotgun (WGS) entry which is preliminary data.</text>
</comment>
<dbReference type="OrthoDB" id="5438043at2"/>
<evidence type="ECO:0000259" key="1">
    <source>
        <dbReference type="SMART" id="SM00460"/>
    </source>
</evidence>
<sequence>MPAWKRRTAETDSSSTITVRRVGADIEVEVTEPTTLDFQIAVSRQPGITVDESLAIELNGKPIEPREVLGEHSTRIHVVRAGRGTVTASYSATVAGQADAPPVSDVDLSVYLRPSRYAESDKFLGFATTEFQQYGCSVTLLERVSSWVGTRLKYVPGSSDPIDGATDTLLAGAGVCRDYAHLVIAMLRALDVPARLVAVYAPGCQPMDFHAVAEAFVDGAWRVVDATCLAPRQSMVRIATGRDAADTAFLDNHKGAITLQNMTVTAVADGELPRDSVEQLVSLR</sequence>